<evidence type="ECO:0000313" key="1">
    <source>
        <dbReference type="EMBL" id="GIP18816.1"/>
    </source>
</evidence>
<sequence>MTWWSGNTLRLVQNNLREIDADMDVDLLMKQLKDLQANVLMMNAGGIFAFHPSKLPYQYVTPYLKKDLLGETIRKAHENGIRFIARFDFSKAHETIFEQKPEWFYRSKDGREVNYYGIVHTCLNGEYQQRYSLDILTEVLTQYDVDGVFFNMFGYQNWDYSGNYYGICYCDSCRTRFKEMYGMELPDNDDHRSEQFRKYREFQEVTSVDILEKIHAHIKRLKPNAAISTYHPHKVDIVRHESNTALNRPHPKWLYSAAENIMPISGSYEGKLTSNCSINAIDLTYRFTGVSRYETEIRLYENIANGSGLDFCIIGAFEGYPDKENLASVAKVFRFHKQYEHLFGRFQAMADVVLVKPSPSSIRNAQKEYLGVFKMLKEAHITFEVIKQERLERLTDSSARLVILPGIEQLSQQELRIVESAQNRGMSVLATGGALAAQEEALAALFAAKPGTWIEDTTASYVLTDDKMMFPELQQRDWVIVHGPFAAVEFAANTARKLPYIAAASFGPPERAYGHERTPHYGLGIAPARKEGGGIGAYIAWSVGELYYEHGFADHKQIVLAAIDHGLRGERTLFSSAHPSVEMTLYRLPDGSYMLQLLNLSGFNGVTYEEPLPISDIEVRLARIDSVTAAHALGNAAEATLEELSQQQGQEGCSVKLHIPRLETYAAYHLI</sequence>
<evidence type="ECO:0008006" key="3">
    <source>
        <dbReference type="Google" id="ProtNLM"/>
    </source>
</evidence>
<dbReference type="PANTHER" id="PTHR43405:SF1">
    <property type="entry name" value="GLYCOSYL HYDROLASE DIGH"/>
    <property type="match status" value="1"/>
</dbReference>
<name>A0A920CZE8_9BACL</name>
<keyword evidence="2" id="KW-1185">Reference proteome</keyword>
<organism evidence="1 2">
    <name type="scientific">Paenibacillus montaniterrae</name>
    <dbReference type="NCBI Taxonomy" id="429341"/>
    <lineage>
        <taxon>Bacteria</taxon>
        <taxon>Bacillati</taxon>
        <taxon>Bacillota</taxon>
        <taxon>Bacilli</taxon>
        <taxon>Bacillales</taxon>
        <taxon>Paenibacillaceae</taxon>
        <taxon>Paenibacillus</taxon>
    </lineage>
</organism>
<dbReference type="Gene3D" id="3.20.20.80">
    <property type="entry name" value="Glycosidases"/>
    <property type="match status" value="1"/>
</dbReference>
<dbReference type="InterPro" id="IPR028212">
    <property type="entry name" value="GHL6"/>
</dbReference>
<reference evidence="1" key="1">
    <citation type="submission" date="2021-03" db="EMBL/GenBank/DDBJ databases">
        <title>Antimicrobial resistance genes in bacteria isolated from Japanese honey, and their potential for conferring macrolide and lincosamide resistance in the American foulbrood pathogen Paenibacillus larvae.</title>
        <authorList>
            <person name="Okamoto M."/>
            <person name="Kumagai M."/>
            <person name="Kanamori H."/>
            <person name="Takamatsu D."/>
        </authorList>
    </citation>
    <scope>NUCLEOTIDE SEQUENCE</scope>
    <source>
        <strain evidence="1">J40TS1</strain>
    </source>
</reference>
<comment type="caution">
    <text evidence="1">The sequence shown here is derived from an EMBL/GenBank/DDBJ whole genome shotgun (WGS) entry which is preliminary data.</text>
</comment>
<dbReference type="Gene3D" id="3.40.50.880">
    <property type="match status" value="1"/>
</dbReference>
<accession>A0A920CZE8</accession>
<protein>
    <recommendedName>
        <fullName evidence="3">Beta-galactosidase trimerisation domain-containing protein</fullName>
    </recommendedName>
</protein>
<dbReference type="AlphaFoldDB" id="A0A920CZE8"/>
<dbReference type="InterPro" id="IPR017853">
    <property type="entry name" value="GH"/>
</dbReference>
<dbReference type="Pfam" id="PF14871">
    <property type="entry name" value="GHL6"/>
    <property type="match status" value="1"/>
</dbReference>
<evidence type="ECO:0000313" key="2">
    <source>
        <dbReference type="Proteomes" id="UP000683139"/>
    </source>
</evidence>
<proteinExistence type="predicted"/>
<dbReference type="PANTHER" id="PTHR43405">
    <property type="entry name" value="GLYCOSYL HYDROLASE DIGH"/>
    <property type="match status" value="1"/>
</dbReference>
<dbReference type="EMBL" id="BOSE01000010">
    <property type="protein sequence ID" value="GIP18816.1"/>
    <property type="molecule type" value="Genomic_DNA"/>
</dbReference>
<dbReference type="RefSeq" id="WP_213519465.1">
    <property type="nucleotide sequence ID" value="NZ_BOSE01000010.1"/>
</dbReference>
<dbReference type="InterPro" id="IPR052177">
    <property type="entry name" value="Divisome_Glycosyl_Hydrolase"/>
</dbReference>
<dbReference type="InterPro" id="IPR029062">
    <property type="entry name" value="Class_I_gatase-like"/>
</dbReference>
<gene>
    <name evidence="1" type="ORF">J40TS1_44580</name>
</gene>
<dbReference type="Proteomes" id="UP000683139">
    <property type="component" value="Unassembled WGS sequence"/>
</dbReference>
<dbReference type="SUPFAM" id="SSF51445">
    <property type="entry name" value="(Trans)glycosidases"/>
    <property type="match status" value="1"/>
</dbReference>